<comment type="caution">
    <text evidence="1">The sequence shown here is derived from an EMBL/GenBank/DDBJ whole genome shotgun (WGS) entry which is preliminary data.</text>
</comment>
<organism evidence="1">
    <name type="scientific">marine sediment metagenome</name>
    <dbReference type="NCBI Taxonomy" id="412755"/>
    <lineage>
        <taxon>unclassified sequences</taxon>
        <taxon>metagenomes</taxon>
        <taxon>ecological metagenomes</taxon>
    </lineage>
</organism>
<sequence length="59" mass="6294">RSWAAVINPGATIAGALATATALAPRATLVIEGVAGTVRRLAYYPISLVSTRFRRRGRR</sequence>
<proteinExistence type="predicted"/>
<dbReference type="EMBL" id="LAZR01059792">
    <property type="protein sequence ID" value="KKK67051.1"/>
    <property type="molecule type" value="Genomic_DNA"/>
</dbReference>
<dbReference type="AlphaFoldDB" id="A0A0F9A4F8"/>
<evidence type="ECO:0000313" key="1">
    <source>
        <dbReference type="EMBL" id="KKK67051.1"/>
    </source>
</evidence>
<name>A0A0F9A4F8_9ZZZZ</name>
<accession>A0A0F9A4F8</accession>
<feature type="non-terminal residue" evidence="1">
    <location>
        <position position="1"/>
    </location>
</feature>
<reference evidence="1" key="1">
    <citation type="journal article" date="2015" name="Nature">
        <title>Complex archaea that bridge the gap between prokaryotes and eukaryotes.</title>
        <authorList>
            <person name="Spang A."/>
            <person name="Saw J.H."/>
            <person name="Jorgensen S.L."/>
            <person name="Zaremba-Niedzwiedzka K."/>
            <person name="Martijn J."/>
            <person name="Lind A.E."/>
            <person name="van Eijk R."/>
            <person name="Schleper C."/>
            <person name="Guy L."/>
            <person name="Ettema T.J."/>
        </authorList>
    </citation>
    <scope>NUCLEOTIDE SEQUENCE</scope>
</reference>
<gene>
    <name evidence="1" type="ORF">LCGC14_2957920</name>
</gene>
<protein>
    <submittedName>
        <fullName evidence="1">Uncharacterized protein</fullName>
    </submittedName>
</protein>